<dbReference type="FunFam" id="3.40.50.300:FF:000020">
    <property type="entry name" value="Amino acid ABC transporter ATP-binding component"/>
    <property type="match status" value="1"/>
</dbReference>
<dbReference type="GO" id="GO:0005524">
    <property type="term" value="F:ATP binding"/>
    <property type="evidence" value="ECO:0007669"/>
    <property type="project" value="UniProtKB-KW"/>
</dbReference>
<evidence type="ECO:0000313" key="8">
    <source>
        <dbReference type="EMBL" id="AJY77414.1"/>
    </source>
</evidence>
<keyword evidence="3" id="KW-1003">Cell membrane</keyword>
<evidence type="ECO:0000256" key="3">
    <source>
        <dbReference type="ARBA" id="ARBA00022475"/>
    </source>
</evidence>
<keyword evidence="9" id="KW-1185">Reference proteome</keyword>
<keyword evidence="4" id="KW-0547">Nucleotide-binding</keyword>
<keyword evidence="5" id="KW-0067">ATP-binding</keyword>
<dbReference type="PROSITE" id="PS00211">
    <property type="entry name" value="ABC_TRANSPORTER_1"/>
    <property type="match status" value="1"/>
</dbReference>
<evidence type="ECO:0000256" key="5">
    <source>
        <dbReference type="ARBA" id="ARBA00022840"/>
    </source>
</evidence>
<dbReference type="HOGENOM" id="CLU_000604_1_22_9"/>
<dbReference type="GO" id="GO:0005886">
    <property type="term" value="C:plasma membrane"/>
    <property type="evidence" value="ECO:0007669"/>
    <property type="project" value="UniProtKB-SubCell"/>
</dbReference>
<dbReference type="PROSITE" id="PS50893">
    <property type="entry name" value="ABC_TRANSPORTER_2"/>
    <property type="match status" value="1"/>
</dbReference>
<keyword evidence="6" id="KW-0472">Membrane</keyword>
<dbReference type="InterPro" id="IPR030679">
    <property type="entry name" value="ABC_ATPase_HisP-typ"/>
</dbReference>
<sequence>MISAKGLTKLFGTQTVLKDIRLQVQKGDVISVIGPSGSGKSTLLRCLNLLEIPDGGEVNGCGHLIRFPVRTDRQFNQDVQAIRLKVGMVFQSFNLWPHMTALQNVTEALLVVKRMSKEEAKTIALEQLATVGLLDKKDSYPSKLSGGQQQRVAIARTLAMDPEVILFDEPTSALDPELVGEVLKVIKRLAESGRTMMVVTHEMGFAREISSRAIFMENGSILQEGSSEDIFYNSNEFRIRSFLTNLK</sequence>
<dbReference type="SMART" id="SM00382">
    <property type="entry name" value="AAA"/>
    <property type="match status" value="1"/>
</dbReference>
<dbReference type="AlphaFoldDB" id="A0A0D5NQ25"/>
<dbReference type="STRING" id="1126833.VN24_01250"/>
<dbReference type="InterPro" id="IPR017871">
    <property type="entry name" value="ABC_transporter-like_CS"/>
</dbReference>
<dbReference type="InterPro" id="IPR003439">
    <property type="entry name" value="ABC_transporter-like_ATP-bd"/>
</dbReference>
<evidence type="ECO:0000256" key="4">
    <source>
        <dbReference type="ARBA" id="ARBA00022741"/>
    </source>
</evidence>
<dbReference type="EMBL" id="CP011058">
    <property type="protein sequence ID" value="AJY77414.1"/>
    <property type="molecule type" value="Genomic_DNA"/>
</dbReference>
<evidence type="ECO:0000256" key="1">
    <source>
        <dbReference type="ARBA" id="ARBA00004202"/>
    </source>
</evidence>
<gene>
    <name evidence="8" type="ORF">VN24_01250</name>
</gene>
<dbReference type="KEGG" id="pbj:VN24_01250"/>
<dbReference type="Gene3D" id="3.40.50.300">
    <property type="entry name" value="P-loop containing nucleotide triphosphate hydrolases"/>
    <property type="match status" value="1"/>
</dbReference>
<accession>A0A0D5NQ25</accession>
<keyword evidence="2" id="KW-0813">Transport</keyword>
<organism evidence="8 9">
    <name type="scientific">Paenibacillus beijingensis</name>
    <dbReference type="NCBI Taxonomy" id="1126833"/>
    <lineage>
        <taxon>Bacteria</taxon>
        <taxon>Bacillati</taxon>
        <taxon>Bacillota</taxon>
        <taxon>Bacilli</taxon>
        <taxon>Bacillales</taxon>
        <taxon>Paenibacillaceae</taxon>
        <taxon>Paenibacillus</taxon>
    </lineage>
</organism>
<dbReference type="SUPFAM" id="SSF52540">
    <property type="entry name" value="P-loop containing nucleoside triphosphate hydrolases"/>
    <property type="match status" value="1"/>
</dbReference>
<evidence type="ECO:0000256" key="6">
    <source>
        <dbReference type="ARBA" id="ARBA00023136"/>
    </source>
</evidence>
<dbReference type="InterPro" id="IPR050086">
    <property type="entry name" value="MetN_ABC_transporter-like"/>
</dbReference>
<reference evidence="8 9" key="1">
    <citation type="journal article" date="2015" name="J. Biotechnol.">
        <title>Complete genome sequence of Paenibacillus beijingensis 7188(T) (=DSM 24997(T)), a novel rhizobacterium from jujube garden soil.</title>
        <authorList>
            <person name="Kwak Y."/>
            <person name="Shin J.H."/>
        </authorList>
    </citation>
    <scope>NUCLEOTIDE SEQUENCE [LARGE SCALE GENOMIC DNA]</scope>
    <source>
        <strain evidence="8 9">DSM 24997</strain>
    </source>
</reference>
<evidence type="ECO:0000313" key="9">
    <source>
        <dbReference type="Proteomes" id="UP000032633"/>
    </source>
</evidence>
<protein>
    <recommendedName>
        <fullName evidence="7">ABC transporter domain-containing protein</fullName>
    </recommendedName>
</protein>
<dbReference type="RefSeq" id="WP_045672850.1">
    <property type="nucleotide sequence ID" value="NZ_CP011058.1"/>
</dbReference>
<dbReference type="GO" id="GO:0016887">
    <property type="term" value="F:ATP hydrolysis activity"/>
    <property type="evidence" value="ECO:0007669"/>
    <property type="project" value="InterPro"/>
</dbReference>
<proteinExistence type="predicted"/>
<dbReference type="InterPro" id="IPR003593">
    <property type="entry name" value="AAA+_ATPase"/>
</dbReference>
<reference evidence="9" key="2">
    <citation type="submission" date="2015-03" db="EMBL/GenBank/DDBJ databases">
        <title>Genome sequence of Paenibacillus beijingensis strain DSM 24997T.</title>
        <authorList>
            <person name="Kwak Y."/>
            <person name="Shin J.-H."/>
        </authorList>
    </citation>
    <scope>NUCLEOTIDE SEQUENCE [LARGE SCALE GENOMIC DNA]</scope>
    <source>
        <strain evidence="9">DSM 24997</strain>
    </source>
</reference>
<evidence type="ECO:0000259" key="7">
    <source>
        <dbReference type="PROSITE" id="PS50893"/>
    </source>
</evidence>
<dbReference type="InterPro" id="IPR027417">
    <property type="entry name" value="P-loop_NTPase"/>
</dbReference>
<dbReference type="Proteomes" id="UP000032633">
    <property type="component" value="Chromosome"/>
</dbReference>
<dbReference type="GO" id="GO:0015424">
    <property type="term" value="F:ABC-type amino acid transporter activity"/>
    <property type="evidence" value="ECO:0007669"/>
    <property type="project" value="InterPro"/>
</dbReference>
<dbReference type="PIRSF" id="PIRSF039085">
    <property type="entry name" value="ABC_ATPase_HisP"/>
    <property type="match status" value="1"/>
</dbReference>
<dbReference type="Pfam" id="PF00005">
    <property type="entry name" value="ABC_tran"/>
    <property type="match status" value="1"/>
</dbReference>
<dbReference type="PATRIC" id="fig|1126833.4.peg.282"/>
<feature type="domain" description="ABC transporter" evidence="7">
    <location>
        <begin position="2"/>
        <end position="243"/>
    </location>
</feature>
<name>A0A0D5NQ25_9BACL</name>
<dbReference type="PANTHER" id="PTHR43166:SF35">
    <property type="entry name" value="L-CYSTINE IMPORT ATP-BINDING PROTEIN TCYN"/>
    <property type="match status" value="1"/>
</dbReference>
<dbReference type="CDD" id="cd03262">
    <property type="entry name" value="ABC_HisP_GlnQ"/>
    <property type="match status" value="1"/>
</dbReference>
<dbReference type="OrthoDB" id="1679618at2"/>
<comment type="subcellular location">
    <subcellularLocation>
        <location evidence="1">Cell membrane</location>
        <topology evidence="1">Peripheral membrane protein</topology>
    </subcellularLocation>
</comment>
<dbReference type="PANTHER" id="PTHR43166">
    <property type="entry name" value="AMINO ACID IMPORT ATP-BINDING PROTEIN"/>
    <property type="match status" value="1"/>
</dbReference>
<evidence type="ECO:0000256" key="2">
    <source>
        <dbReference type="ARBA" id="ARBA00022448"/>
    </source>
</evidence>